<feature type="region of interest" description="Disordered" evidence="4">
    <location>
        <begin position="560"/>
        <end position="643"/>
    </location>
</feature>
<evidence type="ECO:0000256" key="4">
    <source>
        <dbReference type="SAM" id="MobiDB-lite"/>
    </source>
</evidence>
<dbReference type="AlphaFoldDB" id="A0A9K3CV15"/>
<dbReference type="InterPro" id="IPR015943">
    <property type="entry name" value="WD40/YVTN_repeat-like_dom_sf"/>
</dbReference>
<dbReference type="EMBL" id="BDIP01000939">
    <property type="protein sequence ID" value="GIQ83136.1"/>
    <property type="molecule type" value="Genomic_DNA"/>
</dbReference>
<reference evidence="5 6" key="1">
    <citation type="journal article" date="2018" name="PLoS ONE">
        <title>The draft genome of Kipferlia bialata reveals reductive genome evolution in fornicate parasites.</title>
        <authorList>
            <person name="Tanifuji G."/>
            <person name="Takabayashi S."/>
            <person name="Kume K."/>
            <person name="Takagi M."/>
            <person name="Nakayama T."/>
            <person name="Kamikawa R."/>
            <person name="Inagaki Y."/>
            <person name="Hashimoto T."/>
        </authorList>
    </citation>
    <scope>NUCLEOTIDE SEQUENCE [LARGE SCALE GENOMIC DNA]</scope>
    <source>
        <strain evidence="5">NY0173</strain>
    </source>
</reference>
<organism evidence="5 6">
    <name type="scientific">Kipferlia bialata</name>
    <dbReference type="NCBI Taxonomy" id="797122"/>
    <lineage>
        <taxon>Eukaryota</taxon>
        <taxon>Metamonada</taxon>
        <taxon>Carpediemonas-like organisms</taxon>
        <taxon>Kipferlia</taxon>
    </lineage>
</organism>
<dbReference type="GO" id="GO:1990234">
    <property type="term" value="C:transferase complex"/>
    <property type="evidence" value="ECO:0007669"/>
    <property type="project" value="UniProtKB-ARBA"/>
</dbReference>
<gene>
    <name evidence="5" type="ORF">KIPB_004404</name>
</gene>
<dbReference type="SMART" id="SM00320">
    <property type="entry name" value="WD40"/>
    <property type="match status" value="4"/>
</dbReference>
<feature type="region of interest" description="Disordered" evidence="4">
    <location>
        <begin position="672"/>
        <end position="708"/>
    </location>
</feature>
<evidence type="ECO:0000313" key="6">
    <source>
        <dbReference type="Proteomes" id="UP000265618"/>
    </source>
</evidence>
<keyword evidence="1 3" id="KW-0853">WD repeat</keyword>
<feature type="region of interest" description="Disordered" evidence="4">
    <location>
        <begin position="20"/>
        <end position="42"/>
    </location>
</feature>
<dbReference type="InterPro" id="IPR036322">
    <property type="entry name" value="WD40_repeat_dom_sf"/>
</dbReference>
<dbReference type="Pfam" id="PF00400">
    <property type="entry name" value="WD40"/>
    <property type="match status" value="1"/>
</dbReference>
<name>A0A9K3CV15_9EUKA</name>
<comment type="caution">
    <text evidence="5">The sequence shown here is derived from an EMBL/GenBank/DDBJ whole genome shotgun (WGS) entry which is preliminary data.</text>
</comment>
<dbReference type="Gene3D" id="2.130.10.10">
    <property type="entry name" value="YVTN repeat-like/Quinoprotein amine dehydrogenase"/>
    <property type="match status" value="2"/>
</dbReference>
<feature type="repeat" description="WD" evidence="3">
    <location>
        <begin position="1"/>
        <end position="14"/>
    </location>
</feature>
<sequence>MLVSGSVDHTVKLWAHAPSSKGGRQAYTSVKPGDGASVRPSDAARRKKMGGDFLERQTLEGHRNAVTCLVGYQGLVISGGADGHVVVWTEQSGRQGEVFEQPFYQASQTLSLPPVESQTVRAAGTRKSYSVFVSGSVAGAVAKPWVSALQPLCRTQHMDTAPSLLVGDSAGRIVSFDSVPSQQGVRYGKGVPFQGTHTLSVSGLAYFAKDNLVLSAGLDGFFKATQASQRQAVAAGVDAASVGYAETKNARAREFRSLSAVPHLSQVVLTDSAGYITVLDHAVGATVVDIHVADILPTFAPQQDYNPDDDDDSKDLASCLSTLRLAKQRGARLRAVMEGKESMDKGKRGSKSPQAKQPKPLKLGAKPVQPTDNEASVSGIKDAFFLEGQDRLALVQERSIHTVDIIFMAEGSSLTRHSGPVLGAVLIPASVLLADKSHSDDLASIKAQVGKAVFVGKGRSDTKSTTFKSTLIRHRQTPDPLGGVTIADTTLPSLIRSGRAVGRAGSLREATLALREERERALGSLPSSACLSMYDTTPTHHRVPTGSALAALAAQAGEAPLGAQGSLPPLTPTRRTKDGPTPNSPYLQSGNSGRRSGRGSGRSTHRSGVGFSTPQPTRQRERESRGRSTGRASVAGTGSGWGRVSTLAGEIQASRGSSVITDESCYSALRRRRVGQKKGGRLDISRAASLVQTKTHHSSHYTDQTKQEGPEGSMLYFVVTASTKPGYILWQPEKCSQPVQVVQPSHQELLRASVVDVMAGSEQTDRFGVIQTAGSETESSIRRKQRLANRSVVAMGTEKKGARQQVQPTSGSYFEGGGDTGSRAFFRDQDVSYKCLTDAVDAGSGSLEVKRMSSLHEVSVFMVHAPLEVSIVGHEDGVISISSLKSGSLTIYRNVHTSFISSIVLCPVTKKPGFVCATFDGSMSSWSLGTAPLSGRVTATCVSTHRLQDPEGADASLSPYLNIALQDPEGADAVITCMTYCDAAGTLLVGTQSGAVHVVAVNRMSADAVAVAVTHPHPVTSVHCLGQTVASADEGGNVWLWELDGADIEVKEISVGSAVHVLRLLTSTDPREAKREKEREREREAALHAESPSLATSLSSDTLGHRALAARTYIVDSTVPQLQARRVMRHLSDGSKADAGPSYATGSGTTRRILSSYEAETLAVGVGEFLYVYSLPSMRLTRHNLPARPKTLGHWLDLYGHDLLGSTEDTPPESLRHCLWVGLECGTVQMVPLPEPEARRERVPVTMDSEEEGEERVCTISDIGASLQMPSPTAAK</sequence>
<dbReference type="PANTHER" id="PTHR22847:SF637">
    <property type="entry name" value="WD REPEAT DOMAIN 5B"/>
    <property type="match status" value="1"/>
</dbReference>
<dbReference type="Proteomes" id="UP000265618">
    <property type="component" value="Unassembled WGS sequence"/>
</dbReference>
<feature type="repeat" description="WD" evidence="3">
    <location>
        <begin position="59"/>
        <end position="98"/>
    </location>
</feature>
<dbReference type="PROSITE" id="PS50082">
    <property type="entry name" value="WD_REPEATS_2"/>
    <property type="match status" value="2"/>
</dbReference>
<dbReference type="PANTHER" id="PTHR22847">
    <property type="entry name" value="WD40 REPEAT PROTEIN"/>
    <property type="match status" value="1"/>
</dbReference>
<dbReference type="SUPFAM" id="SSF50978">
    <property type="entry name" value="WD40 repeat-like"/>
    <property type="match status" value="2"/>
</dbReference>
<protein>
    <submittedName>
        <fullName evidence="5">Uncharacterized protein</fullName>
    </submittedName>
</protein>
<feature type="region of interest" description="Disordered" evidence="4">
    <location>
        <begin position="1237"/>
        <end position="1276"/>
    </location>
</feature>
<feature type="region of interest" description="Disordered" evidence="4">
    <location>
        <begin position="1070"/>
        <end position="1098"/>
    </location>
</feature>
<dbReference type="InterPro" id="IPR001680">
    <property type="entry name" value="WD40_rpt"/>
</dbReference>
<evidence type="ECO:0000256" key="3">
    <source>
        <dbReference type="PROSITE-ProRule" id="PRU00221"/>
    </source>
</evidence>
<feature type="compositionally biased region" description="Basic and acidic residues" evidence="4">
    <location>
        <begin position="1070"/>
        <end position="1087"/>
    </location>
</feature>
<evidence type="ECO:0000256" key="1">
    <source>
        <dbReference type="ARBA" id="ARBA00022574"/>
    </source>
</evidence>
<keyword evidence="6" id="KW-1185">Reference proteome</keyword>
<proteinExistence type="predicted"/>
<feature type="region of interest" description="Disordered" evidence="4">
    <location>
        <begin position="334"/>
        <end position="372"/>
    </location>
</feature>
<accession>A0A9K3CV15</accession>
<evidence type="ECO:0000256" key="2">
    <source>
        <dbReference type="ARBA" id="ARBA00022737"/>
    </source>
</evidence>
<keyword evidence="2" id="KW-0677">Repeat</keyword>
<feature type="compositionally biased region" description="Basic and acidic residues" evidence="4">
    <location>
        <begin position="335"/>
        <end position="347"/>
    </location>
</feature>
<evidence type="ECO:0000313" key="5">
    <source>
        <dbReference type="EMBL" id="GIQ83136.1"/>
    </source>
</evidence>